<keyword evidence="1" id="KW-0732">Signal</keyword>
<sequence>MRIYLRLFFAVLFFMLYNKVSAQEDYALLEPNVNVRANGITHYLNKTKDTLLLKSDKMINKVYAVNMKYEREVDTKINANSYKVPLTELSKGKHVFVVVQSPLRIVFVVRVLQNNTRVLDTDVKLTALQNEE</sequence>
<feature type="signal peptide" evidence="1">
    <location>
        <begin position="1"/>
        <end position="22"/>
    </location>
</feature>
<evidence type="ECO:0000313" key="2">
    <source>
        <dbReference type="EMBL" id="RKE98095.1"/>
    </source>
</evidence>
<dbReference type="OrthoDB" id="1429120at2"/>
<dbReference type="EMBL" id="RAQJ01000001">
    <property type="protein sequence ID" value="RKE98095.1"/>
    <property type="molecule type" value="Genomic_DNA"/>
</dbReference>
<keyword evidence="3" id="KW-1185">Reference proteome</keyword>
<reference evidence="2 3" key="1">
    <citation type="submission" date="2018-09" db="EMBL/GenBank/DDBJ databases">
        <title>Genomic Encyclopedia of Archaeal and Bacterial Type Strains, Phase II (KMG-II): from individual species to whole genera.</title>
        <authorList>
            <person name="Goeker M."/>
        </authorList>
    </citation>
    <scope>NUCLEOTIDE SEQUENCE [LARGE SCALE GENOMIC DNA]</scope>
    <source>
        <strain evidence="2 3">DSM 26283</strain>
    </source>
</reference>
<name>A0A420DV26_9FLAO</name>
<comment type="caution">
    <text evidence="2">The sequence shown here is derived from an EMBL/GenBank/DDBJ whole genome shotgun (WGS) entry which is preliminary data.</text>
</comment>
<evidence type="ECO:0000256" key="1">
    <source>
        <dbReference type="SAM" id="SignalP"/>
    </source>
</evidence>
<dbReference type="Proteomes" id="UP000284892">
    <property type="component" value="Unassembled WGS sequence"/>
</dbReference>
<organism evidence="2 3">
    <name type="scientific">Ichthyenterobacterium magnum</name>
    <dbReference type="NCBI Taxonomy" id="1230530"/>
    <lineage>
        <taxon>Bacteria</taxon>
        <taxon>Pseudomonadati</taxon>
        <taxon>Bacteroidota</taxon>
        <taxon>Flavobacteriia</taxon>
        <taxon>Flavobacteriales</taxon>
        <taxon>Flavobacteriaceae</taxon>
        <taxon>Ichthyenterobacterium</taxon>
    </lineage>
</organism>
<proteinExistence type="predicted"/>
<evidence type="ECO:0008006" key="4">
    <source>
        <dbReference type="Google" id="ProtNLM"/>
    </source>
</evidence>
<accession>A0A420DV26</accession>
<feature type="chain" id="PRO_5018967929" description="DUF4138 domain-containing protein" evidence="1">
    <location>
        <begin position="23"/>
        <end position="132"/>
    </location>
</feature>
<dbReference type="RefSeq" id="WP_147376088.1">
    <property type="nucleotide sequence ID" value="NZ_RAQJ01000001.1"/>
</dbReference>
<dbReference type="AlphaFoldDB" id="A0A420DV26"/>
<protein>
    <recommendedName>
        <fullName evidence="4">DUF4138 domain-containing protein</fullName>
    </recommendedName>
</protein>
<evidence type="ECO:0000313" key="3">
    <source>
        <dbReference type="Proteomes" id="UP000284892"/>
    </source>
</evidence>
<gene>
    <name evidence="2" type="ORF">BXY80_0166</name>
</gene>